<sequence>MAQLSVCREVRGVWRWFLLMRGGKRRREPGKRAGPADHRVGRRLAAPTELHSGVFWPGSAAY</sequence>
<organism evidence="1 2">
    <name type="scientific">Streptomyces alanosinicus</name>
    <dbReference type="NCBI Taxonomy" id="68171"/>
    <lineage>
        <taxon>Bacteria</taxon>
        <taxon>Bacillati</taxon>
        <taxon>Actinomycetota</taxon>
        <taxon>Actinomycetes</taxon>
        <taxon>Kitasatosporales</taxon>
        <taxon>Streptomycetaceae</taxon>
        <taxon>Streptomyces</taxon>
    </lineage>
</organism>
<dbReference type="Proteomes" id="UP000655443">
    <property type="component" value="Unassembled WGS sequence"/>
</dbReference>
<protein>
    <submittedName>
        <fullName evidence="1">Uncharacterized protein</fullName>
    </submittedName>
</protein>
<keyword evidence="2" id="KW-1185">Reference proteome</keyword>
<dbReference type="AlphaFoldDB" id="A0A918YTU1"/>
<reference evidence="1" key="2">
    <citation type="submission" date="2020-09" db="EMBL/GenBank/DDBJ databases">
        <authorList>
            <person name="Sun Q."/>
            <person name="Ohkuma M."/>
        </authorList>
    </citation>
    <scope>NUCLEOTIDE SEQUENCE</scope>
    <source>
        <strain evidence="1">JCM 4714</strain>
    </source>
</reference>
<comment type="caution">
    <text evidence="1">The sequence shown here is derived from an EMBL/GenBank/DDBJ whole genome shotgun (WGS) entry which is preliminary data.</text>
</comment>
<gene>
    <name evidence="1" type="ORF">GCM10010339_91390</name>
</gene>
<evidence type="ECO:0000313" key="2">
    <source>
        <dbReference type="Proteomes" id="UP000655443"/>
    </source>
</evidence>
<evidence type="ECO:0000313" key="1">
    <source>
        <dbReference type="EMBL" id="GHE15743.1"/>
    </source>
</evidence>
<reference evidence="1" key="1">
    <citation type="journal article" date="2014" name="Int. J. Syst. Evol. Microbiol.">
        <title>Complete genome sequence of Corynebacterium casei LMG S-19264T (=DSM 44701T), isolated from a smear-ripened cheese.</title>
        <authorList>
            <consortium name="US DOE Joint Genome Institute (JGI-PGF)"/>
            <person name="Walter F."/>
            <person name="Albersmeier A."/>
            <person name="Kalinowski J."/>
            <person name="Ruckert C."/>
        </authorList>
    </citation>
    <scope>NUCLEOTIDE SEQUENCE</scope>
    <source>
        <strain evidence="1">JCM 4714</strain>
    </source>
</reference>
<accession>A0A918YTU1</accession>
<proteinExistence type="predicted"/>
<name>A0A918YTU1_9ACTN</name>
<dbReference type="EMBL" id="BMVG01000067">
    <property type="protein sequence ID" value="GHE15743.1"/>
    <property type="molecule type" value="Genomic_DNA"/>
</dbReference>